<comment type="caution">
    <text evidence="2">The sequence shown here is derived from an EMBL/GenBank/DDBJ whole genome shotgun (WGS) entry which is preliminary data.</text>
</comment>
<proteinExistence type="predicted"/>
<gene>
    <name evidence="2" type="ORF">KIPB_017374</name>
</gene>
<protein>
    <submittedName>
        <fullName evidence="2">Uncharacterized protein</fullName>
    </submittedName>
</protein>
<dbReference type="AlphaFoldDB" id="A0A9K3DFM8"/>
<keyword evidence="3" id="KW-1185">Reference proteome</keyword>
<feature type="non-terminal residue" evidence="2">
    <location>
        <position position="46"/>
    </location>
</feature>
<evidence type="ECO:0000313" key="2">
    <source>
        <dbReference type="EMBL" id="GIQ93124.1"/>
    </source>
</evidence>
<accession>A0A9K3DFM8</accession>
<dbReference type="Proteomes" id="UP000265618">
    <property type="component" value="Unassembled WGS sequence"/>
</dbReference>
<sequence length="46" mass="5184">DFRTLRTGSPLSALTLNGRTPQQMQQMQQSQVMQMQQSMARSGVTQ</sequence>
<evidence type="ECO:0000313" key="3">
    <source>
        <dbReference type="Proteomes" id="UP000265618"/>
    </source>
</evidence>
<feature type="compositionally biased region" description="Polar residues" evidence="1">
    <location>
        <begin position="1"/>
        <end position="21"/>
    </location>
</feature>
<reference evidence="2 3" key="1">
    <citation type="journal article" date="2018" name="PLoS ONE">
        <title>The draft genome of Kipferlia bialata reveals reductive genome evolution in fornicate parasites.</title>
        <authorList>
            <person name="Tanifuji G."/>
            <person name="Takabayashi S."/>
            <person name="Kume K."/>
            <person name="Takagi M."/>
            <person name="Nakayama T."/>
            <person name="Kamikawa R."/>
            <person name="Inagaki Y."/>
            <person name="Hashimoto T."/>
        </authorList>
    </citation>
    <scope>NUCLEOTIDE SEQUENCE [LARGE SCALE GENOMIC DNA]</scope>
    <source>
        <strain evidence="2">NY0173</strain>
    </source>
</reference>
<evidence type="ECO:0000256" key="1">
    <source>
        <dbReference type="SAM" id="MobiDB-lite"/>
    </source>
</evidence>
<feature type="region of interest" description="Disordered" evidence="1">
    <location>
        <begin position="1"/>
        <end position="46"/>
    </location>
</feature>
<organism evidence="2 3">
    <name type="scientific">Kipferlia bialata</name>
    <dbReference type="NCBI Taxonomy" id="797122"/>
    <lineage>
        <taxon>Eukaryota</taxon>
        <taxon>Metamonada</taxon>
        <taxon>Carpediemonas-like organisms</taxon>
        <taxon>Kipferlia</taxon>
    </lineage>
</organism>
<feature type="non-terminal residue" evidence="2">
    <location>
        <position position="1"/>
    </location>
</feature>
<dbReference type="EMBL" id="BDIP01011540">
    <property type="protein sequence ID" value="GIQ93124.1"/>
    <property type="molecule type" value="Genomic_DNA"/>
</dbReference>
<feature type="compositionally biased region" description="Low complexity" evidence="1">
    <location>
        <begin position="22"/>
        <end position="39"/>
    </location>
</feature>
<name>A0A9K3DFM8_9EUKA</name>